<dbReference type="InterPro" id="IPR013658">
    <property type="entry name" value="SGL"/>
</dbReference>
<name>A0A9P6WNC3_9ASCO</name>
<reference evidence="5" key="1">
    <citation type="submission" date="2020-11" db="EMBL/GenBank/DDBJ databases">
        <title>Kefir isolates.</title>
        <authorList>
            <person name="Marcisauskas S."/>
            <person name="Kim Y."/>
            <person name="Blasche S."/>
        </authorList>
    </citation>
    <scope>NUCLEOTIDE SEQUENCE</scope>
    <source>
        <strain evidence="5">Olga-1</strain>
    </source>
</reference>
<feature type="binding site" evidence="3">
    <location>
        <position position="165"/>
    </location>
    <ligand>
        <name>a divalent metal cation</name>
        <dbReference type="ChEBI" id="CHEBI:60240"/>
    </ligand>
</feature>
<keyword evidence="3" id="KW-0862">Zinc</keyword>
<dbReference type="PANTHER" id="PTHR10907">
    <property type="entry name" value="REGUCALCIN"/>
    <property type="match status" value="1"/>
</dbReference>
<evidence type="ECO:0000313" key="6">
    <source>
        <dbReference type="Proteomes" id="UP000697127"/>
    </source>
</evidence>
<sequence>MVQTYTVDETHIVPHGKLLEGITYDERNNNLYYIDIPAGSVFVLNGTNNKQTETPLSIPKSYIVSKSVGVIGLTSDPNKLICGVQEGISILDLNSGNVKSIVEFPNNGLVNGIQYRSNDGSVGPDGSFWVGTMDDNETTKFGSMWYLKDKNSKLIDLWDNAGIPNGLNWDLSRKIVYWTDSIDETIYKFNYDPINNKIDLNSKEPWFINNGTPDGSCIDKDGNLYIALWGSYKIVRFTPDKKIDMEWKFPSKNITCCTFGGENFSTLYVTTADLGEDDEIDNNDIGAAVFRIDVSDLGIQGVPKNKFIV</sequence>
<dbReference type="GO" id="GO:0005509">
    <property type="term" value="F:calcium ion binding"/>
    <property type="evidence" value="ECO:0007669"/>
    <property type="project" value="TreeGrafter"/>
</dbReference>
<keyword evidence="6" id="KW-1185">Reference proteome</keyword>
<proteinExistence type="inferred from homology"/>
<dbReference type="InterPro" id="IPR005511">
    <property type="entry name" value="SMP-30"/>
</dbReference>
<evidence type="ECO:0000259" key="4">
    <source>
        <dbReference type="Pfam" id="PF08450"/>
    </source>
</evidence>
<dbReference type="AlphaFoldDB" id="A0A9P6WNC3"/>
<evidence type="ECO:0000256" key="2">
    <source>
        <dbReference type="PIRSR" id="PIRSR605511-1"/>
    </source>
</evidence>
<dbReference type="Gene3D" id="2.120.10.30">
    <property type="entry name" value="TolB, C-terminal domain"/>
    <property type="match status" value="1"/>
</dbReference>
<dbReference type="SUPFAM" id="SSF63829">
    <property type="entry name" value="Calcium-dependent phosphotriesterase"/>
    <property type="match status" value="1"/>
</dbReference>
<comment type="cofactor">
    <cofactor evidence="3">
        <name>Zn(2+)</name>
        <dbReference type="ChEBI" id="CHEBI:29105"/>
    </cofactor>
    <text evidence="3">Binds 1 divalent metal cation per subunit.</text>
</comment>
<evidence type="ECO:0000256" key="3">
    <source>
        <dbReference type="PIRSR" id="PIRSR605511-2"/>
    </source>
</evidence>
<gene>
    <name evidence="5" type="ORF">C6P40_003375</name>
</gene>
<comment type="caution">
    <text evidence="5">The sequence shown here is derived from an EMBL/GenBank/DDBJ whole genome shotgun (WGS) entry which is preliminary data.</text>
</comment>
<dbReference type="PANTHER" id="PTHR10907:SF47">
    <property type="entry name" value="REGUCALCIN"/>
    <property type="match status" value="1"/>
</dbReference>
<feature type="active site" description="Proton donor/acceptor" evidence="2">
    <location>
        <position position="214"/>
    </location>
</feature>
<keyword evidence="3" id="KW-0479">Metal-binding</keyword>
<dbReference type="PRINTS" id="PR01790">
    <property type="entry name" value="SMP30FAMILY"/>
</dbReference>
<protein>
    <recommendedName>
        <fullName evidence="4">SMP-30/Gluconolactonase/LRE-like region domain-containing protein</fullName>
    </recommendedName>
</protein>
<feature type="binding site" evidence="3">
    <location>
        <position position="214"/>
    </location>
    <ligand>
        <name>a divalent metal cation</name>
        <dbReference type="ChEBI" id="CHEBI:60240"/>
    </ligand>
</feature>
<dbReference type="InterPro" id="IPR011042">
    <property type="entry name" value="6-blade_b-propeller_TolB-like"/>
</dbReference>
<comment type="similarity">
    <text evidence="1">Belongs to the SMP-30/CGR1 family.</text>
</comment>
<feature type="binding site" evidence="3">
    <location>
        <position position="118"/>
    </location>
    <ligand>
        <name>substrate</name>
    </ligand>
</feature>
<organism evidence="5 6">
    <name type="scientific">Pichia californica</name>
    <dbReference type="NCBI Taxonomy" id="460514"/>
    <lineage>
        <taxon>Eukaryota</taxon>
        <taxon>Fungi</taxon>
        <taxon>Dikarya</taxon>
        <taxon>Ascomycota</taxon>
        <taxon>Saccharomycotina</taxon>
        <taxon>Pichiomycetes</taxon>
        <taxon>Pichiales</taxon>
        <taxon>Pichiaceae</taxon>
        <taxon>Pichia</taxon>
    </lineage>
</organism>
<evidence type="ECO:0000256" key="1">
    <source>
        <dbReference type="ARBA" id="ARBA00008853"/>
    </source>
</evidence>
<feature type="binding site" evidence="3">
    <location>
        <position position="20"/>
    </location>
    <ligand>
        <name>a divalent metal cation</name>
        <dbReference type="ChEBI" id="CHEBI:60240"/>
    </ligand>
</feature>
<dbReference type="Proteomes" id="UP000697127">
    <property type="component" value="Unassembled WGS sequence"/>
</dbReference>
<feature type="binding site" evidence="3">
    <location>
        <position position="116"/>
    </location>
    <ligand>
        <name>substrate</name>
    </ligand>
</feature>
<feature type="domain" description="SMP-30/Gluconolactonase/LRE-like region" evidence="4">
    <location>
        <begin position="20"/>
        <end position="272"/>
    </location>
</feature>
<dbReference type="EMBL" id="PUHW01000038">
    <property type="protein sequence ID" value="KAG0690261.1"/>
    <property type="molecule type" value="Genomic_DNA"/>
</dbReference>
<dbReference type="GO" id="GO:0004341">
    <property type="term" value="F:gluconolactonase activity"/>
    <property type="evidence" value="ECO:0007669"/>
    <property type="project" value="TreeGrafter"/>
</dbReference>
<dbReference type="OrthoDB" id="423498at2759"/>
<evidence type="ECO:0000313" key="5">
    <source>
        <dbReference type="EMBL" id="KAG0690261.1"/>
    </source>
</evidence>
<accession>A0A9P6WNC3</accession>
<dbReference type="Pfam" id="PF08450">
    <property type="entry name" value="SGL"/>
    <property type="match status" value="1"/>
</dbReference>